<feature type="transmembrane region" description="Helical" evidence="2">
    <location>
        <begin position="719"/>
        <end position="744"/>
    </location>
</feature>
<feature type="transmembrane region" description="Helical" evidence="2">
    <location>
        <begin position="507"/>
        <end position="526"/>
    </location>
</feature>
<feature type="transmembrane region" description="Helical" evidence="2">
    <location>
        <begin position="215"/>
        <end position="233"/>
    </location>
</feature>
<feature type="transmembrane region" description="Helical" evidence="2">
    <location>
        <begin position="842"/>
        <end position="859"/>
    </location>
</feature>
<evidence type="ECO:0000313" key="4">
    <source>
        <dbReference type="EMBL" id="SDY72706.1"/>
    </source>
</evidence>
<dbReference type="Proteomes" id="UP000242415">
    <property type="component" value="Unassembled WGS sequence"/>
</dbReference>
<dbReference type="RefSeq" id="WP_091555141.1">
    <property type="nucleotide sequence ID" value="NZ_FNPH01000003.1"/>
</dbReference>
<feature type="transmembrane region" description="Helical" evidence="2">
    <location>
        <begin position="1124"/>
        <end position="1144"/>
    </location>
</feature>
<dbReference type="GO" id="GO:0005506">
    <property type="term" value="F:iron ion binding"/>
    <property type="evidence" value="ECO:0007669"/>
    <property type="project" value="InterPro"/>
</dbReference>
<keyword evidence="2" id="KW-0812">Transmembrane</keyword>
<feature type="transmembrane region" description="Helical" evidence="2">
    <location>
        <begin position="756"/>
        <end position="777"/>
    </location>
</feature>
<feature type="transmembrane region" description="Helical" evidence="2">
    <location>
        <begin position="155"/>
        <end position="176"/>
    </location>
</feature>
<feature type="transmembrane region" description="Helical" evidence="2">
    <location>
        <begin position="1096"/>
        <end position="1117"/>
    </location>
</feature>
<feature type="transmembrane region" description="Helical" evidence="2">
    <location>
        <begin position="816"/>
        <end position="836"/>
    </location>
</feature>
<evidence type="ECO:0000256" key="2">
    <source>
        <dbReference type="SAM" id="Phobius"/>
    </source>
</evidence>
<feature type="transmembrane region" description="Helical" evidence="2">
    <location>
        <begin position="629"/>
        <end position="648"/>
    </location>
</feature>
<keyword evidence="2" id="KW-1133">Transmembrane helix</keyword>
<feature type="domain" description="Rubredoxin-like" evidence="3">
    <location>
        <begin position="1"/>
        <end position="32"/>
    </location>
</feature>
<dbReference type="PROSITE" id="PS50903">
    <property type="entry name" value="RUBREDOXIN_LIKE"/>
    <property type="match status" value="1"/>
</dbReference>
<dbReference type="STRING" id="405436.SAMN05444365_103267"/>
<gene>
    <name evidence="4" type="ORF">SAMN05444365_103267</name>
</gene>
<evidence type="ECO:0000259" key="3">
    <source>
        <dbReference type="PROSITE" id="PS50903"/>
    </source>
</evidence>
<dbReference type="NCBIfam" id="NF047321">
    <property type="entry name" value="SCO7613_CTERM"/>
    <property type="match status" value="1"/>
</dbReference>
<feature type="transmembrane region" description="Helical" evidence="2">
    <location>
        <begin position="1015"/>
        <end position="1036"/>
    </location>
</feature>
<feature type="transmembrane region" description="Helical" evidence="2">
    <location>
        <begin position="940"/>
        <end position="960"/>
    </location>
</feature>
<evidence type="ECO:0000256" key="1">
    <source>
        <dbReference type="SAM" id="MobiDB-lite"/>
    </source>
</evidence>
<feature type="transmembrane region" description="Helical" evidence="2">
    <location>
        <begin position="605"/>
        <end position="622"/>
    </location>
</feature>
<feature type="region of interest" description="Disordered" evidence="1">
    <location>
        <begin position="77"/>
        <end position="147"/>
    </location>
</feature>
<feature type="transmembrane region" description="Helical" evidence="2">
    <location>
        <begin position="685"/>
        <end position="707"/>
    </location>
</feature>
<feature type="transmembrane region" description="Helical" evidence="2">
    <location>
        <begin position="990"/>
        <end position="1009"/>
    </location>
</feature>
<feature type="transmembrane region" description="Helical" evidence="2">
    <location>
        <begin position="1069"/>
        <end position="1090"/>
    </location>
</feature>
<sequence length="1670" mass="167041">MNTYPCTVCGRDMPPAARCPYCGAEQGEFADELAAVERSIAEMKARDVAIANEQKTLAAKLQAAVFQRDILAHANAERLRRANRPRMTLRRRVGRRPPTAGRPGPPRARRPAPEPDPAAPSAGARATDIPTPPADPPVEPEPRVRPEASSREIQNVLLGLSALLLAVAAVVFAGLAVSSLEAASRVAILVAATVAMLAAAPVLARRSLISTAETVAAIGLLLVPLIGYAVWSVDALRGAPLSGGVFAGLIFAITAVIAGSYATATRLSVPRYATVVAVQPVLPLFAYDWIGDAGGWALALAVVAGIDLYLGRLFAEHGRLSPPGRVGAPSRRDAGSDATGAAEPVGVDRPESAPEETDAVVAAEPDGPRSGGQPPPAAAPPAPIVPGIWLRELIWTLHGVAIGAALVYAVAALLGADTLPAAARSALILLLAAVVALAGALSMGHRPLPDIAAGVLTLAVIGSVARVAAVALPGHALLIVAAVVTVTGLAVRAIPDQARRGPQLASAAALAVLGTLVAGSALRAALASVRAAQPVWEADLAAYPGTVAAAAGPIDWQLAVAALLLTVAAVLALPPAARRESAVAGAALTALAVPAAFALPWYAAPWPPALAAAGIGAAGLFARTERAAYVHAAGAAIVGFAAAGAALVRPGLTAGVLIALATAGVLIALAARLPEFRADPPAETMAAWAAGATAFALPGAVAALVAATTPAGAQTSATAQQAATVSVLAASFLAVCATLGYAAVTQVAERQISLPLTLGTGLGALLVAGAAFAAPGATVADTWVGALLLAAAVLLFLAPTIDAGRRADRLLDGPDFAAAAATAALVGTLARIAAIVVPGIELAATAALVLLVAVAVRAMPEQWRRGPVLGAAVSGGVVALIAGYAAVGHALRALATPGPLWNGDLGAWPVGAGAVGWQVPGALVLLAVAAAVLLPRPWSYDVSGALAALATVATPVALGLPWWSPILVGSAVTVVYALAGVAAADPRAGLSRTVVAGTVALFAAGGGLVRPWTTAAALAVVTLLGAVVATLARVLAGLPDEQAGPGPRGGAGDGPAPPTDLMPAHLAQIGGPATGGALLALPGAVAAFAAQLGWPAAIVLTSALAASCTGIAVLALARQQVPHYLPYATVGIVGGATVTGLAALPTALPAGLYAAGATLLGVLAELLRANTTPPGGPAQPAHHWSALGPAADRLPPAQPQARWLVSPGRGVVVATALPTALAAVAIAPALLAALVGPYQVLGRIWQGPPPELLDPPRDAMDPTNVLAALLLTVAAALAATGFSGSRASEAVPVVLPGVAITLLIAPISLGRGWPDGTMAALAVFTIAMLGLALTPPPPDTDRARPARIARVVVFVIGLAAGGAGLVGSLATRPLTLFTLGGAVAVGAVAAYFGRAQNARILGWLFAAVMAQLFVLTVGLVAGLPPTTSAFGVLAVGAALLVTATRLPRLRRPEAVRESAVVEWSGYAAALLALALAFDSPRHVAALLAAWGAVLGVVATRPGRQPVERRVIFWAAVACEITAWWLLMALSDVALTEAYTLPFAALALLVGVLELRYRPDLSSWTAYGPALLAAFVPTLVIVLATNSGDLRQLLLLLGAVATLIAGSMRQQQAPVVVGAIVTAITAIHVLTLVGPWLALIPVGIVLLALGATNERRRRTQERLRGALRGLR</sequence>
<feature type="transmembrane region" description="Helical" evidence="2">
    <location>
        <begin position="1459"/>
        <end position="1477"/>
    </location>
</feature>
<feature type="transmembrane region" description="Helical" evidence="2">
    <location>
        <begin position="654"/>
        <end position="673"/>
    </location>
</feature>
<accession>A0A1H3M805</accession>
<organism evidence="4 5">
    <name type="scientific">Micromonospora pattaloongensis</name>
    <dbReference type="NCBI Taxonomy" id="405436"/>
    <lineage>
        <taxon>Bacteria</taxon>
        <taxon>Bacillati</taxon>
        <taxon>Actinomycetota</taxon>
        <taxon>Actinomycetes</taxon>
        <taxon>Micromonosporales</taxon>
        <taxon>Micromonosporaceae</taxon>
        <taxon>Micromonospora</taxon>
    </lineage>
</organism>
<feature type="transmembrane region" description="Helical" evidence="2">
    <location>
        <begin position="1589"/>
        <end position="1605"/>
    </location>
</feature>
<feature type="transmembrane region" description="Helical" evidence="2">
    <location>
        <begin position="182"/>
        <end position="203"/>
    </location>
</feature>
<feature type="transmembrane region" description="Helical" evidence="2">
    <location>
        <begin position="1265"/>
        <end position="1283"/>
    </location>
</feature>
<protein>
    <submittedName>
        <fullName evidence="4">Predicted membrane protein</fullName>
    </submittedName>
</protein>
<dbReference type="InterPro" id="IPR024934">
    <property type="entry name" value="Rubredoxin-like_dom"/>
</dbReference>
<feature type="transmembrane region" description="Helical" evidence="2">
    <location>
        <begin position="581"/>
        <end position="599"/>
    </location>
</feature>
<name>A0A1H3M805_9ACTN</name>
<feature type="transmembrane region" description="Helical" evidence="2">
    <location>
        <begin position="475"/>
        <end position="495"/>
    </location>
</feature>
<feature type="transmembrane region" description="Helical" evidence="2">
    <location>
        <begin position="1376"/>
        <end position="1393"/>
    </location>
</feature>
<feature type="transmembrane region" description="Helical" evidence="2">
    <location>
        <begin position="783"/>
        <end position="804"/>
    </location>
</feature>
<feature type="transmembrane region" description="Helical" evidence="2">
    <location>
        <begin position="245"/>
        <end position="264"/>
    </location>
</feature>
<feature type="region of interest" description="Disordered" evidence="1">
    <location>
        <begin position="324"/>
        <end position="378"/>
    </location>
</feature>
<dbReference type="InterPro" id="IPR058062">
    <property type="entry name" value="SCO7613_C"/>
</dbReference>
<keyword evidence="2" id="KW-0472">Membrane</keyword>
<feature type="transmembrane region" description="Helical" evidence="2">
    <location>
        <begin position="907"/>
        <end position="933"/>
    </location>
</feature>
<reference evidence="5" key="1">
    <citation type="submission" date="2016-10" db="EMBL/GenBank/DDBJ databases">
        <authorList>
            <person name="Varghese N."/>
            <person name="Submissions S."/>
        </authorList>
    </citation>
    <scope>NUCLEOTIDE SEQUENCE [LARGE SCALE GENOMIC DNA]</scope>
    <source>
        <strain evidence="5">DSM 45245</strain>
    </source>
</reference>
<proteinExistence type="predicted"/>
<feature type="transmembrane region" description="Helical" evidence="2">
    <location>
        <begin position="866"/>
        <end position="887"/>
    </location>
</feature>
<dbReference type="OrthoDB" id="3416299at2"/>
<feature type="transmembrane region" description="Helical" evidence="2">
    <location>
        <begin position="1635"/>
        <end position="1651"/>
    </location>
</feature>
<feature type="transmembrane region" description="Helical" evidence="2">
    <location>
        <begin position="1510"/>
        <end position="1526"/>
    </location>
</feature>
<feature type="transmembrane region" description="Helical" evidence="2">
    <location>
        <begin position="1211"/>
        <end position="1235"/>
    </location>
</feature>
<feature type="transmembrane region" description="Helical" evidence="2">
    <location>
        <begin position="1563"/>
        <end position="1583"/>
    </location>
</feature>
<feature type="compositionally biased region" description="Low complexity" evidence="1">
    <location>
        <begin position="119"/>
        <end position="129"/>
    </location>
</feature>
<feature type="transmembrane region" description="Helical" evidence="2">
    <location>
        <begin position="556"/>
        <end position="574"/>
    </location>
</feature>
<feature type="compositionally biased region" description="Pro residues" evidence="1">
    <location>
        <begin position="130"/>
        <end position="139"/>
    </location>
</feature>
<feature type="transmembrane region" description="Helical" evidence="2">
    <location>
        <begin position="393"/>
        <end position="416"/>
    </location>
</feature>
<feature type="transmembrane region" description="Helical" evidence="2">
    <location>
        <begin position="1429"/>
        <end position="1447"/>
    </location>
</feature>
<dbReference type="EMBL" id="FNPH01000003">
    <property type="protein sequence ID" value="SDY72706.1"/>
    <property type="molecule type" value="Genomic_DNA"/>
</dbReference>
<keyword evidence="5" id="KW-1185">Reference proteome</keyword>
<feature type="transmembrane region" description="Helical" evidence="2">
    <location>
        <begin position="1348"/>
        <end position="1370"/>
    </location>
</feature>
<feature type="transmembrane region" description="Helical" evidence="2">
    <location>
        <begin position="1538"/>
        <end position="1556"/>
    </location>
</feature>
<feature type="transmembrane region" description="Helical" evidence="2">
    <location>
        <begin position="1483"/>
        <end position="1498"/>
    </location>
</feature>
<feature type="transmembrane region" description="Helical" evidence="2">
    <location>
        <begin position="422"/>
        <end position="444"/>
    </location>
</feature>
<feature type="transmembrane region" description="Helical" evidence="2">
    <location>
        <begin position="1400"/>
        <end position="1423"/>
    </location>
</feature>
<feature type="transmembrane region" description="Helical" evidence="2">
    <location>
        <begin position="1612"/>
        <end position="1629"/>
    </location>
</feature>
<feature type="compositionally biased region" description="Basic residues" evidence="1">
    <location>
        <begin position="81"/>
        <end position="95"/>
    </location>
</feature>
<feature type="transmembrane region" description="Helical" evidence="2">
    <location>
        <begin position="1290"/>
        <end position="1310"/>
    </location>
</feature>
<evidence type="ECO:0000313" key="5">
    <source>
        <dbReference type="Proteomes" id="UP000242415"/>
    </source>
</evidence>
<feature type="transmembrane region" description="Helical" evidence="2">
    <location>
        <begin position="1316"/>
        <end position="1336"/>
    </location>
</feature>